<sequence length="150" mass="16337">MTNKAANLVDQAKQWAGYYGDFSNGPEGAVLTVPLRVRAAWDANDAEAFASIFAANGSMLAGDEQLNGPDAIKAYMEKAFAAYYQGTKLDERPVEIRFLTEDVAFAVTEGGVIGKDDTEVPEAERTRSTWVVARQDGDWRLVSRQTSPIG</sequence>
<dbReference type="InterPro" id="IPR032710">
    <property type="entry name" value="NTF2-like_dom_sf"/>
</dbReference>
<accession>A0ABW0EU66</accession>
<evidence type="ECO:0000259" key="1">
    <source>
        <dbReference type="Pfam" id="PF13474"/>
    </source>
</evidence>
<reference evidence="3" key="1">
    <citation type="journal article" date="2019" name="Int. J. Syst. Evol. Microbiol.">
        <title>The Global Catalogue of Microorganisms (GCM) 10K type strain sequencing project: providing services to taxonomists for standard genome sequencing and annotation.</title>
        <authorList>
            <consortium name="The Broad Institute Genomics Platform"/>
            <consortium name="The Broad Institute Genome Sequencing Center for Infectious Disease"/>
            <person name="Wu L."/>
            <person name="Ma J."/>
        </authorList>
    </citation>
    <scope>NUCLEOTIDE SEQUENCE [LARGE SCALE GENOMIC DNA]</scope>
    <source>
        <strain evidence="3">CCUG 59778</strain>
    </source>
</reference>
<dbReference type="Gene3D" id="3.10.450.50">
    <property type="match status" value="1"/>
</dbReference>
<dbReference type="Proteomes" id="UP001596157">
    <property type="component" value="Unassembled WGS sequence"/>
</dbReference>
<gene>
    <name evidence="2" type="ORF">ACFPM7_18780</name>
</gene>
<feature type="domain" description="SnoaL-like" evidence="1">
    <location>
        <begin position="39"/>
        <end position="148"/>
    </location>
</feature>
<evidence type="ECO:0000313" key="2">
    <source>
        <dbReference type="EMBL" id="MFC5289100.1"/>
    </source>
</evidence>
<organism evidence="2 3">
    <name type="scientific">Actinokineospora guangxiensis</name>
    <dbReference type="NCBI Taxonomy" id="1490288"/>
    <lineage>
        <taxon>Bacteria</taxon>
        <taxon>Bacillati</taxon>
        <taxon>Actinomycetota</taxon>
        <taxon>Actinomycetes</taxon>
        <taxon>Pseudonocardiales</taxon>
        <taxon>Pseudonocardiaceae</taxon>
        <taxon>Actinokineospora</taxon>
    </lineage>
</organism>
<dbReference type="InterPro" id="IPR011944">
    <property type="entry name" value="Steroid_delta5-4_isomerase"/>
</dbReference>
<evidence type="ECO:0000313" key="3">
    <source>
        <dbReference type="Proteomes" id="UP001596157"/>
    </source>
</evidence>
<name>A0ABW0EU66_9PSEU</name>
<comment type="caution">
    <text evidence="2">The sequence shown here is derived from an EMBL/GenBank/DDBJ whole genome shotgun (WGS) entry which is preliminary data.</text>
</comment>
<protein>
    <submittedName>
        <fullName evidence="2">SgcJ/EcaC family oxidoreductase</fullName>
    </submittedName>
</protein>
<dbReference type="SUPFAM" id="SSF54427">
    <property type="entry name" value="NTF2-like"/>
    <property type="match status" value="1"/>
</dbReference>
<proteinExistence type="predicted"/>
<dbReference type="InterPro" id="IPR037401">
    <property type="entry name" value="SnoaL-like"/>
</dbReference>
<dbReference type="RefSeq" id="WP_378248943.1">
    <property type="nucleotide sequence ID" value="NZ_JBHSKF010000009.1"/>
</dbReference>
<dbReference type="Pfam" id="PF13474">
    <property type="entry name" value="SnoaL_3"/>
    <property type="match status" value="1"/>
</dbReference>
<keyword evidence="3" id="KW-1185">Reference proteome</keyword>
<dbReference type="EMBL" id="JBHSKF010000009">
    <property type="protein sequence ID" value="MFC5289100.1"/>
    <property type="molecule type" value="Genomic_DNA"/>
</dbReference>
<dbReference type="NCBIfam" id="TIGR02246">
    <property type="entry name" value="SgcJ/EcaC family oxidoreductase"/>
    <property type="match status" value="1"/>
</dbReference>